<dbReference type="InterPro" id="IPR006036">
    <property type="entry name" value="K_uptake_TrkA"/>
</dbReference>
<dbReference type="AlphaFoldDB" id="A0A0K6I8N6"/>
<evidence type="ECO:0000256" key="6">
    <source>
        <dbReference type="ARBA" id="ARBA00023065"/>
    </source>
</evidence>
<evidence type="ECO:0000313" key="10">
    <source>
        <dbReference type="Proteomes" id="UP000183900"/>
    </source>
</evidence>
<dbReference type="Gene3D" id="3.30.70.1450">
    <property type="entry name" value="Regulator of K+ conductance, C-terminal domain"/>
    <property type="match status" value="2"/>
</dbReference>
<reference evidence="10" key="1">
    <citation type="submission" date="2015-08" db="EMBL/GenBank/DDBJ databases">
        <authorList>
            <person name="Varghese N."/>
        </authorList>
    </citation>
    <scope>NUCLEOTIDE SEQUENCE [LARGE SCALE GENOMIC DNA]</scope>
    <source>
        <strain evidence="10">DSM 23407</strain>
    </source>
</reference>
<dbReference type="NCBIfam" id="NF007031">
    <property type="entry name" value="PRK09496.1-2"/>
    <property type="match status" value="1"/>
</dbReference>
<evidence type="ECO:0000259" key="7">
    <source>
        <dbReference type="PROSITE" id="PS51201"/>
    </source>
</evidence>
<keyword evidence="6" id="KW-0406">Ion transport</keyword>
<dbReference type="PANTHER" id="PTHR43833:SF5">
    <property type="entry name" value="TRK SYSTEM POTASSIUM UPTAKE PROTEIN TRKA"/>
    <property type="match status" value="1"/>
</dbReference>
<evidence type="ECO:0000259" key="8">
    <source>
        <dbReference type="PROSITE" id="PS51202"/>
    </source>
</evidence>
<dbReference type="InterPro" id="IPR050721">
    <property type="entry name" value="Trk_Ktr_HKT_K-transport"/>
</dbReference>
<evidence type="ECO:0000256" key="4">
    <source>
        <dbReference type="ARBA" id="ARBA00022958"/>
    </source>
</evidence>
<organism evidence="9 10">
    <name type="scientific">Pannonibacter indicus</name>
    <dbReference type="NCBI Taxonomy" id="466044"/>
    <lineage>
        <taxon>Bacteria</taxon>
        <taxon>Pseudomonadati</taxon>
        <taxon>Pseudomonadota</taxon>
        <taxon>Alphaproteobacteria</taxon>
        <taxon>Hyphomicrobiales</taxon>
        <taxon>Stappiaceae</taxon>
        <taxon>Pannonibacter</taxon>
    </lineage>
</organism>
<dbReference type="InterPro" id="IPR006037">
    <property type="entry name" value="RCK_C"/>
</dbReference>
<dbReference type="Pfam" id="PF02080">
    <property type="entry name" value="TrkA_C"/>
    <property type="match status" value="1"/>
</dbReference>
<dbReference type="SUPFAM" id="SSF51735">
    <property type="entry name" value="NAD(P)-binding Rossmann-fold domains"/>
    <property type="match status" value="2"/>
</dbReference>
<dbReference type="InterPro" id="IPR003148">
    <property type="entry name" value="RCK_N"/>
</dbReference>
<evidence type="ECO:0000313" key="9">
    <source>
        <dbReference type="EMBL" id="CUA99494.1"/>
    </source>
</evidence>
<dbReference type="NCBIfam" id="NF007030">
    <property type="entry name" value="PRK09496.1-1"/>
    <property type="match status" value="1"/>
</dbReference>
<keyword evidence="2" id="KW-0813">Transport</keyword>
<dbReference type="PANTHER" id="PTHR43833">
    <property type="entry name" value="POTASSIUM CHANNEL PROTEIN 2-RELATED-RELATED"/>
    <property type="match status" value="1"/>
</dbReference>
<dbReference type="NCBIfam" id="NF007032">
    <property type="entry name" value="PRK09496.1-4"/>
    <property type="match status" value="1"/>
</dbReference>
<dbReference type="GO" id="GO:0005886">
    <property type="term" value="C:plasma membrane"/>
    <property type="evidence" value="ECO:0007669"/>
    <property type="project" value="InterPro"/>
</dbReference>
<gene>
    <name evidence="9" type="ORF">Ga0061067_11348</name>
</gene>
<evidence type="ECO:0000256" key="1">
    <source>
        <dbReference type="ARBA" id="ARBA00017378"/>
    </source>
</evidence>
<keyword evidence="4" id="KW-0630">Potassium</keyword>
<dbReference type="InterPro" id="IPR036291">
    <property type="entry name" value="NAD(P)-bd_dom_sf"/>
</dbReference>
<evidence type="ECO:0000256" key="2">
    <source>
        <dbReference type="ARBA" id="ARBA00022448"/>
    </source>
</evidence>
<dbReference type="PROSITE" id="PS51201">
    <property type="entry name" value="RCK_N"/>
    <property type="match status" value="2"/>
</dbReference>
<feature type="domain" description="RCK C-terminal" evidence="8">
    <location>
        <begin position="372"/>
        <end position="453"/>
    </location>
</feature>
<feature type="domain" description="RCK N-terminal" evidence="7">
    <location>
        <begin position="233"/>
        <end position="352"/>
    </location>
</feature>
<feature type="domain" description="RCK N-terminal" evidence="7">
    <location>
        <begin position="1"/>
        <end position="124"/>
    </location>
</feature>
<keyword evidence="3" id="KW-0633">Potassium transport</keyword>
<evidence type="ECO:0000256" key="5">
    <source>
        <dbReference type="ARBA" id="ARBA00023027"/>
    </source>
</evidence>
<dbReference type="RefSeq" id="WP_055456699.1">
    <property type="nucleotide sequence ID" value="NZ_CYHE01000013.1"/>
</dbReference>
<feature type="domain" description="RCK C-terminal" evidence="8">
    <location>
        <begin position="144"/>
        <end position="228"/>
    </location>
</feature>
<dbReference type="Pfam" id="PF02254">
    <property type="entry name" value="TrkA_N"/>
    <property type="match status" value="2"/>
</dbReference>
<dbReference type="Gene3D" id="3.40.50.720">
    <property type="entry name" value="NAD(P)-binding Rossmann-like Domain"/>
    <property type="match status" value="2"/>
</dbReference>
<protein>
    <recommendedName>
        <fullName evidence="1">Trk system potassium uptake protein TrkA</fullName>
    </recommendedName>
</protein>
<proteinExistence type="predicted"/>
<keyword evidence="10" id="KW-1185">Reference proteome</keyword>
<name>A0A0K6I8N6_9HYPH</name>
<dbReference type="OrthoDB" id="9775180at2"/>
<dbReference type="SUPFAM" id="SSF116726">
    <property type="entry name" value="TrkA C-terminal domain-like"/>
    <property type="match status" value="2"/>
</dbReference>
<keyword evidence="5" id="KW-0520">NAD</keyword>
<dbReference type="GO" id="GO:0015079">
    <property type="term" value="F:potassium ion transmembrane transporter activity"/>
    <property type="evidence" value="ECO:0007669"/>
    <property type="project" value="InterPro"/>
</dbReference>
<sequence length="458" mass="49891">MKVVICGAGQVGYGIAERLAAEQNDVSVIDSSPKLIAAIGDQLDVRGFVGNGAHPDVLAQAGADEADMIIAVTLYDEVNMVACQVAHSLFNVPTKVARVRAQSYLQGRWRNLFARENLPIDVIISPEIEVGDMVLRRLSLPGAVETMRFADDQVVVIGVNCEEDCPVVDTPLRQLTDLFPDLGSVVVGINRGGKLFAPKSSDSMLVGDLAYVVARRDQVRRTLGIFGHEEPEATRVVIAGGGNIGLYVARALEQRQTSTRVKIIESSRERAVGIANELKRTVILHGSALDQGILEEADVETADTMITLTNDDEVNILSCVMAKKLGCKRNLSLLNNPSYPAFANALGIDAFINPRAVTISRILQHVRRGRIRGVQSLHNGAAEIIEAEALETSPLVGRPLREVDLQDGIRIGAVFRNGKVLTPNGDMQIQARDRIVIFAMANRVRQVEQMFRVSLEFF</sequence>
<dbReference type="PRINTS" id="PR00335">
    <property type="entry name" value="KUPTAKETRKA"/>
</dbReference>
<dbReference type="PROSITE" id="PS51202">
    <property type="entry name" value="RCK_C"/>
    <property type="match status" value="2"/>
</dbReference>
<accession>A0A0K6I8N6</accession>
<dbReference type="NCBIfam" id="NF007039">
    <property type="entry name" value="PRK09496.3-2"/>
    <property type="match status" value="1"/>
</dbReference>
<dbReference type="EMBL" id="CYHE01000013">
    <property type="protein sequence ID" value="CUA99494.1"/>
    <property type="molecule type" value="Genomic_DNA"/>
</dbReference>
<dbReference type="Proteomes" id="UP000183900">
    <property type="component" value="Unassembled WGS sequence"/>
</dbReference>
<evidence type="ECO:0000256" key="3">
    <source>
        <dbReference type="ARBA" id="ARBA00022538"/>
    </source>
</evidence>
<dbReference type="InterPro" id="IPR036721">
    <property type="entry name" value="RCK_C_sf"/>
</dbReference>